<evidence type="ECO:0000313" key="3">
    <source>
        <dbReference type="Proteomes" id="UP001365542"/>
    </source>
</evidence>
<dbReference type="Pfam" id="PF12770">
    <property type="entry name" value="CHAT"/>
    <property type="match status" value="1"/>
</dbReference>
<evidence type="ECO:0000313" key="2">
    <source>
        <dbReference type="EMBL" id="KAK6533638.1"/>
    </source>
</evidence>
<accession>A0AAV9X4Y2</accession>
<name>A0AAV9X4Y2_9PEZI</name>
<sequence>MLPTSDQPVPFEIDPDLVTLVEECEPTDLEALADLYQEPIDDKQIELYIFCCFQVFQKSGSIKYLSLGAEHAAGWEYITPAGHRDLDRRRKILSAVSLKAIMHLSSSESDNFETALQYSAAAAHLNPGISRDMDSYAENLFRGASLYPEISKANKARMLYFLAEHFIGMFTETGSVRYLDEAVADLNESLSIVRTDDPARMWIQRSLRDMLRRRSTQKRSMSDLDDVLYHTDVISKRASSILMRTSEIQLQNRLRQAQTILNGGASRVVFSPGASSHTVDIDCNSLPAKYRAKYFKSLREGRDNPVAWAKKNGPPIDVRQLATDVRGANRSAKENIDLARIVYPQFLSLGDFECLDVALELAGRASAESKDDETRAEALYLLANMLTTRFLENGSSDDMDKSVTSAEISLGLTPVTNSARHRRVLTVGRAISMRYKRRKMPADLDRLEEILQEVPITQSNDVLKLHAEYHNCRFEETKKLHELDQCIDLHAAMANLNVSDINVRLGREMSLAFSLLRRFEISHDLADLDRIIENLGGIDDDPSLHNEFCRRWNLHGMALFHRYKSTGIDEYLLRAIQSFRKGWTHPGVPVDIRLKAAHELSHILTFTDQPKEAYGILKEAIETLLPSLAPKSLKNSDKQRMLSYEAYLGLASNGATVALLAGEEPSEAVKLLEQGRALIAGSMLEMRIDISELEEKHPELAKDFLSLTEALDLHSQEGDTHSKGAFAFQDNTKRLQEAEERLQDVTNQIRSDPQFENFLLPPTAEQLMASASGGPVALINVNPARCDAFIVEEEHIRVVKLEKLELKTIQDNLVRLRMNDEEDMWEILEWLWDTVANPILDALGFKTTPASGVPWPQIWWIPTGPLSHFPLHAAGMHLEDTGNTVLDRVVSSYSLSIKGLIHIRQRKVRTPQVQENTSTTDPGTLQQSDRALLVSMPETVGHSSLYYADEEAEILKGLWLSVGLETIIPSRLETEEVLSALSTCNIFHFAGHGSFNPSDPSQSSLLLNDWQTCPLTVSKLWERRSQQNTPFLAYLSACSTGTSDGKYVEEGINLTNAYQLAGFRHVVGTLWEVNDETCVDVAERFYELVLRDGLEDSNVALALHEAVRALRNDSVESTSLRGGIDARNGKVISGKRSNLHWIPYVHFGV</sequence>
<feature type="domain" description="CHAT" evidence="1">
    <location>
        <begin position="827"/>
        <end position="1117"/>
    </location>
</feature>
<dbReference type="Proteomes" id="UP001365542">
    <property type="component" value="Unassembled WGS sequence"/>
</dbReference>
<proteinExistence type="predicted"/>
<keyword evidence="3" id="KW-1185">Reference proteome</keyword>
<organism evidence="2 3">
    <name type="scientific">Orbilia ellipsospora</name>
    <dbReference type="NCBI Taxonomy" id="2528407"/>
    <lineage>
        <taxon>Eukaryota</taxon>
        <taxon>Fungi</taxon>
        <taxon>Dikarya</taxon>
        <taxon>Ascomycota</taxon>
        <taxon>Pezizomycotina</taxon>
        <taxon>Orbiliomycetes</taxon>
        <taxon>Orbiliales</taxon>
        <taxon>Orbiliaceae</taxon>
        <taxon>Orbilia</taxon>
    </lineage>
</organism>
<comment type="caution">
    <text evidence="2">The sequence shown here is derived from an EMBL/GenBank/DDBJ whole genome shotgun (WGS) entry which is preliminary data.</text>
</comment>
<dbReference type="AlphaFoldDB" id="A0AAV9X4Y2"/>
<gene>
    <name evidence="2" type="ORF">TWF694_002573</name>
</gene>
<reference evidence="2 3" key="1">
    <citation type="submission" date="2019-10" db="EMBL/GenBank/DDBJ databases">
        <authorList>
            <person name="Palmer J.M."/>
        </authorList>
    </citation>
    <scope>NUCLEOTIDE SEQUENCE [LARGE SCALE GENOMIC DNA]</scope>
    <source>
        <strain evidence="2 3">TWF694</strain>
    </source>
</reference>
<evidence type="ECO:0000259" key="1">
    <source>
        <dbReference type="Pfam" id="PF12770"/>
    </source>
</evidence>
<dbReference type="EMBL" id="JAVHJO010000011">
    <property type="protein sequence ID" value="KAK6533638.1"/>
    <property type="molecule type" value="Genomic_DNA"/>
</dbReference>
<dbReference type="InterPro" id="IPR024983">
    <property type="entry name" value="CHAT_dom"/>
</dbReference>
<protein>
    <recommendedName>
        <fullName evidence="1">CHAT domain-containing protein</fullName>
    </recommendedName>
</protein>